<comment type="function">
    <text evidence="3">Required for a late step of 50S ribosomal subunit assembly. Has GTPase activity.</text>
</comment>
<accession>A9BDF7</accession>
<dbReference type="InterPro" id="IPR023179">
    <property type="entry name" value="GTP-bd_ortho_bundle_sf"/>
</dbReference>
<dbReference type="Pfam" id="PF01926">
    <property type="entry name" value="MMR_HSR1"/>
    <property type="match status" value="1"/>
</dbReference>
<gene>
    <name evidence="6" type="ordered locus">P9211_02121</name>
</gene>
<dbReference type="PRINTS" id="PR00326">
    <property type="entry name" value="GTP1OBG"/>
</dbReference>
<dbReference type="InterPro" id="IPR019991">
    <property type="entry name" value="GTP-bd_ribosome_bgen"/>
</dbReference>
<dbReference type="InterPro" id="IPR016478">
    <property type="entry name" value="GTPase_MTG1"/>
</dbReference>
<evidence type="ECO:0000313" key="6">
    <source>
        <dbReference type="EMBL" id="ABX08143.1"/>
    </source>
</evidence>
<keyword evidence="1 3" id="KW-0547">Nucleotide-binding</keyword>
<organism evidence="6 7">
    <name type="scientific">Prochlorococcus marinus (strain MIT 9211)</name>
    <dbReference type="NCBI Taxonomy" id="93059"/>
    <lineage>
        <taxon>Bacteria</taxon>
        <taxon>Bacillati</taxon>
        <taxon>Cyanobacteriota</taxon>
        <taxon>Cyanophyceae</taxon>
        <taxon>Synechococcales</taxon>
        <taxon>Prochlorococcaceae</taxon>
        <taxon>Prochlorococcus</taxon>
    </lineage>
</organism>
<dbReference type="PANTHER" id="PTHR45782:SF5">
    <property type="entry name" value="DAR GTPASE 3, CHLOROPLASTIC"/>
    <property type="match status" value="1"/>
</dbReference>
<evidence type="ECO:0000256" key="4">
    <source>
        <dbReference type="PIRSR" id="PIRSR006230-1"/>
    </source>
</evidence>
<keyword evidence="2 3" id="KW-0342">GTP-binding</keyword>
<sequence length="287" mass="32597">MISPLIQWYPGHIAKAEKQLKKHIDKVDLVIEVRDARIPISTSHPHLEKWITNKKHLLVINRRDMITNKAIKEWDQWFKSEGKTPWWCNAKNGNGVAMIKEAAIRLGDELNERRKSRGMRSRAVRALTLGFPNVGKSALINRLTMQKVVESSRRAGVTKSLRWVRLGQQLDLLDAPGVLPPRLENQKAALLLAICDDIGQAAYDVESVGIAFLRLLSALEETYSGFNKESLKERYGIALENCEPNVHDWLANSASVHTSDDLRRMAQKLLDDFRKLLLGQISLELPK</sequence>
<keyword evidence="3" id="KW-0963">Cytoplasm</keyword>
<dbReference type="HOGENOM" id="CLU_011106_1_0_3"/>
<feature type="domain" description="G" evidence="5">
    <location>
        <begin position="128"/>
        <end position="180"/>
    </location>
</feature>
<dbReference type="InterPro" id="IPR027417">
    <property type="entry name" value="P-loop_NTPase"/>
</dbReference>
<evidence type="ECO:0000256" key="1">
    <source>
        <dbReference type="ARBA" id="ARBA00022741"/>
    </source>
</evidence>
<dbReference type="EMBL" id="CP000878">
    <property type="protein sequence ID" value="ABX08143.1"/>
    <property type="molecule type" value="Genomic_DNA"/>
</dbReference>
<keyword evidence="7" id="KW-1185">Reference proteome</keyword>
<dbReference type="Gene3D" id="3.40.50.300">
    <property type="entry name" value="P-loop containing nucleotide triphosphate hydrolases"/>
    <property type="match status" value="1"/>
</dbReference>
<feature type="binding site" evidence="4">
    <location>
        <begin position="61"/>
        <end position="64"/>
    </location>
    <ligand>
        <name>GTP</name>
        <dbReference type="ChEBI" id="CHEBI:37565"/>
    </ligand>
</feature>
<dbReference type="GO" id="GO:0006412">
    <property type="term" value="P:translation"/>
    <property type="evidence" value="ECO:0007669"/>
    <property type="project" value="TreeGrafter"/>
</dbReference>
<dbReference type="SUPFAM" id="SSF52540">
    <property type="entry name" value="P-loop containing nucleoside triphosphate hydrolases"/>
    <property type="match status" value="1"/>
</dbReference>
<evidence type="ECO:0000313" key="7">
    <source>
        <dbReference type="Proteomes" id="UP000000788"/>
    </source>
</evidence>
<dbReference type="KEGG" id="pmj:P9211_02121"/>
<dbReference type="Proteomes" id="UP000000788">
    <property type="component" value="Chromosome"/>
</dbReference>
<name>A9BDF7_PROM4</name>
<dbReference type="PANTHER" id="PTHR45782">
    <property type="entry name" value="MITOCHONDRIAL RIBOSOME-ASSOCIATED GTPASE 1"/>
    <property type="match status" value="1"/>
</dbReference>
<dbReference type="GO" id="GO:0005525">
    <property type="term" value="F:GTP binding"/>
    <property type="evidence" value="ECO:0007669"/>
    <property type="project" value="UniProtKB-KW"/>
</dbReference>
<dbReference type="Gene3D" id="1.10.1580.10">
    <property type="match status" value="1"/>
</dbReference>
<dbReference type="STRING" id="93059.P9211_02121"/>
<evidence type="ECO:0000259" key="5">
    <source>
        <dbReference type="Pfam" id="PF01926"/>
    </source>
</evidence>
<dbReference type="NCBIfam" id="TIGR03596">
    <property type="entry name" value="GTPase_YlqF"/>
    <property type="match status" value="1"/>
</dbReference>
<dbReference type="RefSeq" id="WP_012194768.1">
    <property type="nucleotide sequence ID" value="NC_009976.1"/>
</dbReference>
<dbReference type="eggNOG" id="COG1161">
    <property type="taxonomic scope" value="Bacteria"/>
</dbReference>
<feature type="binding site" evidence="4">
    <location>
        <position position="177"/>
    </location>
    <ligand>
        <name>GTP</name>
        <dbReference type="ChEBI" id="CHEBI:37565"/>
    </ligand>
</feature>
<evidence type="ECO:0000256" key="3">
    <source>
        <dbReference type="PIRNR" id="PIRNR006230"/>
    </source>
</evidence>
<proteinExistence type="inferred from homology"/>
<reference evidence="6 7" key="1">
    <citation type="journal article" date="2007" name="PLoS Genet.">
        <title>Patterns and implications of gene gain and loss in the evolution of Prochlorococcus.</title>
        <authorList>
            <person name="Kettler G.C."/>
            <person name="Martiny A.C."/>
            <person name="Huang K."/>
            <person name="Zucker J."/>
            <person name="Coleman M.L."/>
            <person name="Rodrigue S."/>
            <person name="Chen F."/>
            <person name="Lapidus A."/>
            <person name="Ferriera S."/>
            <person name="Johnson J."/>
            <person name="Steglich C."/>
            <person name="Church G.M."/>
            <person name="Richardson P."/>
            <person name="Chisholm S.W."/>
        </authorList>
    </citation>
    <scope>NUCLEOTIDE SEQUENCE [LARGE SCALE GENOMIC DNA]</scope>
    <source>
        <strain evidence="7">MIT 9211</strain>
    </source>
</reference>
<protein>
    <recommendedName>
        <fullName evidence="3">Ribosome biogenesis GTPase A</fullName>
    </recommendedName>
</protein>
<dbReference type="InterPro" id="IPR006073">
    <property type="entry name" value="GTP-bd"/>
</dbReference>
<comment type="subcellular location">
    <subcellularLocation>
        <location evidence="3">Cytoplasm</location>
    </subcellularLocation>
</comment>
<dbReference type="CDD" id="cd01856">
    <property type="entry name" value="YlqF"/>
    <property type="match status" value="1"/>
</dbReference>
<dbReference type="GO" id="GO:0005737">
    <property type="term" value="C:cytoplasm"/>
    <property type="evidence" value="ECO:0007669"/>
    <property type="project" value="UniProtKB-SubCell"/>
</dbReference>
<evidence type="ECO:0000256" key="2">
    <source>
        <dbReference type="ARBA" id="ARBA00023134"/>
    </source>
</evidence>
<dbReference type="AlphaFoldDB" id="A9BDF7"/>
<comment type="similarity">
    <text evidence="3">Belongs to the TRAFAC class YlqF/YawG GTPase family. MTG1 subfamily.</text>
</comment>
<dbReference type="OrthoDB" id="9779790at2"/>
<dbReference type="GO" id="GO:0003924">
    <property type="term" value="F:GTPase activity"/>
    <property type="evidence" value="ECO:0007669"/>
    <property type="project" value="TreeGrafter"/>
</dbReference>
<dbReference type="PIRSF" id="PIRSF006230">
    <property type="entry name" value="MG442"/>
    <property type="match status" value="1"/>
</dbReference>